<evidence type="ECO:0000313" key="9">
    <source>
        <dbReference type="EMBL" id="HIR87911.1"/>
    </source>
</evidence>
<comment type="caution">
    <text evidence="9">The sequence shown here is derived from an EMBL/GenBank/DDBJ whole genome shotgun (WGS) entry which is preliminary data.</text>
</comment>
<evidence type="ECO:0000259" key="8">
    <source>
        <dbReference type="Pfam" id="PF21621"/>
    </source>
</evidence>
<keyword evidence="2 5" id="KW-0862">Zinc</keyword>
<dbReference type="SUPFAM" id="SSF51182">
    <property type="entry name" value="RmlC-like cupins"/>
    <property type="match status" value="1"/>
</dbReference>
<keyword evidence="9" id="KW-0413">Isomerase</keyword>
<dbReference type="GO" id="GO:0004476">
    <property type="term" value="F:mannose-6-phosphate isomerase activity"/>
    <property type="evidence" value="ECO:0007669"/>
    <property type="project" value="InterPro"/>
</dbReference>
<organism evidence="9 10">
    <name type="scientific">Candidatus Fimimorpha faecalis</name>
    <dbReference type="NCBI Taxonomy" id="2840824"/>
    <lineage>
        <taxon>Bacteria</taxon>
        <taxon>Bacillati</taxon>
        <taxon>Bacillota</taxon>
        <taxon>Clostridia</taxon>
        <taxon>Eubacteriales</taxon>
        <taxon>Candidatus Fimimorpha</taxon>
    </lineage>
</organism>
<evidence type="ECO:0000259" key="7">
    <source>
        <dbReference type="Pfam" id="PF20511"/>
    </source>
</evidence>
<dbReference type="Pfam" id="PF21621">
    <property type="entry name" value="MPI_cupin_dom"/>
    <property type="match status" value="1"/>
</dbReference>
<evidence type="ECO:0000256" key="1">
    <source>
        <dbReference type="ARBA" id="ARBA00022723"/>
    </source>
</evidence>
<evidence type="ECO:0000256" key="4">
    <source>
        <dbReference type="ARBA" id="ARBA00030762"/>
    </source>
</evidence>
<name>A0A9D1ED65_9FIRM</name>
<dbReference type="PIRSF" id="PIRSF036894">
    <property type="entry name" value="PMI_Firm_short"/>
    <property type="match status" value="1"/>
</dbReference>
<evidence type="ECO:0000313" key="10">
    <source>
        <dbReference type="Proteomes" id="UP000824201"/>
    </source>
</evidence>
<dbReference type="PANTHER" id="PTHR42742">
    <property type="entry name" value="TRANSCRIPTIONAL REPRESSOR MPRA"/>
    <property type="match status" value="1"/>
</dbReference>
<reference evidence="9" key="1">
    <citation type="submission" date="2020-10" db="EMBL/GenBank/DDBJ databases">
        <authorList>
            <person name="Gilroy R."/>
        </authorList>
    </citation>
    <scope>NUCLEOTIDE SEQUENCE</scope>
    <source>
        <strain evidence="9">ChiW13-3771</strain>
    </source>
</reference>
<protein>
    <recommendedName>
        <fullName evidence="3">Phosphohexomutase</fullName>
    </recommendedName>
    <alternativeName>
        <fullName evidence="4">Phosphomannose isomerase</fullName>
    </alternativeName>
</protein>
<dbReference type="InterPro" id="IPR051804">
    <property type="entry name" value="Carb_Metab_Reg_Kinase/Isom"/>
</dbReference>
<comment type="cofactor">
    <cofactor evidence="5">
        <name>Zn(2+)</name>
        <dbReference type="ChEBI" id="CHEBI:29105"/>
    </cofactor>
    <text evidence="5">Binds 1 zinc ion per subunit.</text>
</comment>
<dbReference type="GO" id="GO:0005975">
    <property type="term" value="P:carbohydrate metabolic process"/>
    <property type="evidence" value="ECO:0007669"/>
    <property type="project" value="InterPro"/>
</dbReference>
<feature type="domain" description="Mannose-6-phosphate isomerase cupin" evidence="8">
    <location>
        <begin position="236"/>
        <end position="309"/>
    </location>
</feature>
<accession>A0A9D1ED65</accession>
<evidence type="ECO:0000256" key="2">
    <source>
        <dbReference type="ARBA" id="ARBA00022833"/>
    </source>
</evidence>
<feature type="active site" evidence="6">
    <location>
        <position position="192"/>
    </location>
</feature>
<dbReference type="Proteomes" id="UP000824201">
    <property type="component" value="Unassembled WGS sequence"/>
</dbReference>
<evidence type="ECO:0000256" key="6">
    <source>
        <dbReference type="PIRSR" id="PIRSR036894-2"/>
    </source>
</evidence>
<dbReference type="PANTHER" id="PTHR42742:SF3">
    <property type="entry name" value="FRUCTOKINASE"/>
    <property type="match status" value="1"/>
</dbReference>
<dbReference type="AlphaFoldDB" id="A0A9D1ED65"/>
<dbReference type="Pfam" id="PF20511">
    <property type="entry name" value="PMI_typeI_cat"/>
    <property type="match status" value="1"/>
</dbReference>
<keyword evidence="1 5" id="KW-0479">Metal-binding</keyword>
<dbReference type="InterPro" id="IPR014710">
    <property type="entry name" value="RmlC-like_jellyroll"/>
</dbReference>
<feature type="domain" description="Phosphomannose isomerase type I catalytic" evidence="7">
    <location>
        <begin position="6"/>
        <end position="105"/>
    </location>
</feature>
<dbReference type="CDD" id="cd07010">
    <property type="entry name" value="cupin_PMI_type_I_N_bac"/>
    <property type="match status" value="1"/>
</dbReference>
<evidence type="ECO:0000256" key="5">
    <source>
        <dbReference type="PIRSR" id="PIRSR036894-1"/>
    </source>
</evidence>
<proteinExistence type="predicted"/>
<sequence>MSELLFLKPVFKQMIWGGNRMRSEYGYDIPGDDTGECWAISAHPNGDCVIENGIFAGKKLSELWTEQRQLFGNYDSDRYPLLIKIIDAKADLSIQVHPDDEYAKVHENGSLGKTECWYILDCDENATIVIGHNAKNHEEMEEMIRGKRWKEFIREIPIKKGDFFQINPGCLHAIKGGTLILETQQNSDITYRVYDYDRLSNGKPRELHVQQSIDTIKAPFEANNTDIQVTEMEEVTKTHFVTCPYYSVDKYDIHGTWNNEFKGYFTNVSVLEGEGSVNGIPLKKGQHFIIPNQYGACEFKGDLSIICSEP</sequence>
<evidence type="ECO:0000256" key="3">
    <source>
        <dbReference type="ARBA" id="ARBA00029741"/>
    </source>
</evidence>
<reference evidence="9" key="2">
    <citation type="journal article" date="2021" name="PeerJ">
        <title>Extensive microbial diversity within the chicken gut microbiome revealed by metagenomics and culture.</title>
        <authorList>
            <person name="Gilroy R."/>
            <person name="Ravi A."/>
            <person name="Getino M."/>
            <person name="Pursley I."/>
            <person name="Horton D.L."/>
            <person name="Alikhan N.F."/>
            <person name="Baker D."/>
            <person name="Gharbi K."/>
            <person name="Hall N."/>
            <person name="Watson M."/>
            <person name="Adriaenssens E.M."/>
            <person name="Foster-Nyarko E."/>
            <person name="Jarju S."/>
            <person name="Secka A."/>
            <person name="Antonio M."/>
            <person name="Oren A."/>
            <person name="Chaudhuri R.R."/>
            <person name="La Ragione R."/>
            <person name="Hildebrand F."/>
            <person name="Pallen M.J."/>
        </authorList>
    </citation>
    <scope>NUCLEOTIDE SEQUENCE</scope>
    <source>
        <strain evidence="9">ChiW13-3771</strain>
    </source>
</reference>
<dbReference type="EMBL" id="DVHN01000035">
    <property type="protein sequence ID" value="HIR87911.1"/>
    <property type="molecule type" value="Genomic_DNA"/>
</dbReference>
<dbReference type="InterPro" id="IPR046457">
    <property type="entry name" value="PMI_typeI_cat"/>
</dbReference>
<feature type="binding site" evidence="5">
    <location>
        <position position="172"/>
    </location>
    <ligand>
        <name>Zn(2+)</name>
        <dbReference type="ChEBI" id="CHEBI:29105"/>
    </ligand>
</feature>
<feature type="binding site" evidence="5">
    <location>
        <position position="115"/>
    </location>
    <ligand>
        <name>Zn(2+)</name>
        <dbReference type="ChEBI" id="CHEBI:29105"/>
    </ligand>
</feature>
<feature type="binding site" evidence="5">
    <location>
        <position position="97"/>
    </location>
    <ligand>
        <name>Zn(2+)</name>
        <dbReference type="ChEBI" id="CHEBI:29105"/>
    </ligand>
</feature>
<gene>
    <name evidence="9" type="ORF">IAC96_03070</name>
</gene>
<dbReference type="GO" id="GO:0008270">
    <property type="term" value="F:zinc ion binding"/>
    <property type="evidence" value="ECO:0007669"/>
    <property type="project" value="InterPro"/>
</dbReference>
<dbReference type="InterPro" id="IPR014628">
    <property type="entry name" value="Man6P_isomerase_Firm_short"/>
</dbReference>
<dbReference type="InterPro" id="IPR049071">
    <property type="entry name" value="MPI_cupin_dom"/>
</dbReference>
<dbReference type="InterPro" id="IPR011051">
    <property type="entry name" value="RmlC_Cupin_sf"/>
</dbReference>
<dbReference type="Gene3D" id="2.60.120.10">
    <property type="entry name" value="Jelly Rolls"/>
    <property type="match status" value="2"/>
</dbReference>